<dbReference type="InterPro" id="IPR052714">
    <property type="entry name" value="MFS_Exporter"/>
</dbReference>
<dbReference type="RefSeq" id="WP_153091578.1">
    <property type="nucleotide sequence ID" value="NZ_VZAH01000077.1"/>
</dbReference>
<feature type="transmembrane region" description="Helical" evidence="4">
    <location>
        <begin position="303"/>
        <end position="323"/>
    </location>
</feature>
<feature type="transmembrane region" description="Helical" evidence="4">
    <location>
        <begin position="178"/>
        <end position="195"/>
    </location>
</feature>
<dbReference type="OrthoDB" id="1067151at2"/>
<feature type="transmembrane region" description="Helical" evidence="4">
    <location>
        <begin position="17"/>
        <end position="42"/>
    </location>
</feature>
<dbReference type="InterPro" id="IPR036259">
    <property type="entry name" value="MFS_trans_sf"/>
</dbReference>
<keyword evidence="1 4" id="KW-0812">Transmembrane</keyword>
<dbReference type="Gene3D" id="1.20.1250.20">
    <property type="entry name" value="MFS general substrate transporter like domains"/>
    <property type="match status" value="1"/>
</dbReference>
<feature type="transmembrane region" description="Helical" evidence="4">
    <location>
        <begin position="377"/>
        <end position="396"/>
    </location>
</feature>
<feature type="transmembrane region" description="Helical" evidence="4">
    <location>
        <begin position="112"/>
        <end position="137"/>
    </location>
</feature>
<feature type="transmembrane region" description="Helical" evidence="4">
    <location>
        <begin position="54"/>
        <end position="74"/>
    </location>
</feature>
<dbReference type="EMBL" id="VZAH01000077">
    <property type="protein sequence ID" value="MQP14105.1"/>
    <property type="molecule type" value="Genomic_DNA"/>
</dbReference>
<dbReference type="AlphaFoldDB" id="A0A6G1VKN0"/>
<dbReference type="PANTHER" id="PTHR23531:SF1">
    <property type="entry name" value="QUINOLENE RESISTANCE PROTEIN NORA"/>
    <property type="match status" value="1"/>
</dbReference>
<gene>
    <name evidence="5" type="ORF">F7D25_06740</name>
</gene>
<dbReference type="PANTHER" id="PTHR23531">
    <property type="entry name" value="QUINOLENE RESISTANCE PROTEIN NORA"/>
    <property type="match status" value="1"/>
</dbReference>
<feature type="transmembrane region" description="Helical" evidence="4">
    <location>
        <begin position="245"/>
        <end position="261"/>
    </location>
</feature>
<reference evidence="5 6" key="1">
    <citation type="submission" date="2019-09" db="EMBL/GenBank/DDBJ databases">
        <title>Distinct polysaccharide growth profiles of human intestinal Prevotella copri isolates.</title>
        <authorList>
            <person name="Fehlner-Peach H."/>
            <person name="Magnabosco C."/>
            <person name="Raghavan V."/>
            <person name="Scher J.U."/>
            <person name="Tett A."/>
            <person name="Cox L.M."/>
            <person name="Gottsegen C."/>
            <person name="Watters A."/>
            <person name="Wiltshire- Gordon J.D."/>
            <person name="Segata N."/>
            <person name="Bonneau R."/>
            <person name="Littman D.R."/>
        </authorList>
    </citation>
    <scope>NUCLEOTIDE SEQUENCE [LARGE SCALE GENOMIC DNA]</scope>
    <source>
        <strain evidence="6">iAA917</strain>
    </source>
</reference>
<feature type="transmembrane region" description="Helical" evidence="4">
    <location>
        <begin position="81"/>
        <end position="100"/>
    </location>
</feature>
<evidence type="ECO:0000256" key="3">
    <source>
        <dbReference type="ARBA" id="ARBA00023136"/>
    </source>
</evidence>
<evidence type="ECO:0000256" key="1">
    <source>
        <dbReference type="ARBA" id="ARBA00022692"/>
    </source>
</evidence>
<dbReference type="InterPro" id="IPR011701">
    <property type="entry name" value="MFS"/>
</dbReference>
<evidence type="ECO:0000256" key="2">
    <source>
        <dbReference type="ARBA" id="ARBA00022989"/>
    </source>
</evidence>
<proteinExistence type="predicted"/>
<dbReference type="Pfam" id="PF07690">
    <property type="entry name" value="MFS_1"/>
    <property type="match status" value="1"/>
</dbReference>
<organism evidence="5 6">
    <name type="scientific">Segatella copri</name>
    <dbReference type="NCBI Taxonomy" id="165179"/>
    <lineage>
        <taxon>Bacteria</taxon>
        <taxon>Pseudomonadati</taxon>
        <taxon>Bacteroidota</taxon>
        <taxon>Bacteroidia</taxon>
        <taxon>Bacteroidales</taxon>
        <taxon>Prevotellaceae</taxon>
        <taxon>Segatella</taxon>
    </lineage>
</organism>
<protein>
    <submittedName>
        <fullName evidence="5">MFS transporter</fullName>
    </submittedName>
</protein>
<dbReference type="GO" id="GO:0022857">
    <property type="term" value="F:transmembrane transporter activity"/>
    <property type="evidence" value="ECO:0007669"/>
    <property type="project" value="InterPro"/>
</dbReference>
<comment type="caution">
    <text evidence="5">The sequence shown here is derived from an EMBL/GenBank/DDBJ whole genome shotgun (WGS) entry which is preliminary data.</text>
</comment>
<dbReference type="Proteomes" id="UP000477980">
    <property type="component" value="Unassembled WGS sequence"/>
</dbReference>
<feature type="transmembrane region" description="Helical" evidence="4">
    <location>
        <begin position="149"/>
        <end position="172"/>
    </location>
</feature>
<sequence length="406" mass="45835">MDTQNTPVHFNLWHRDFWCLCFANLFLMTSIYMLLISIPYFMAKEGYSVTQMGVVYAAYGLGIFLLGGFCSYLVQRYRRNRVCQISILGVAVSLVVLYYLETFWNIKVGFEMLVAMRLIQGAFLGLAEMSLASTLIIDTCESFQRTEANYITSWFARFSIAVGPLLSLLVYNVFSMKVVFPVASVLALVALVLVSRVKFPFKAPSENVSLISSDRFFLPQGFPLFVNIVCIMVIPGFYLSLPHSLTVYAMFFCGLFLALVAEKYVFADAELKSQVIVGLILIAAAEFVSLSEQDFAEEMLLPALLALGVGIIGSRFLLFYIKLAKHCQRGTSMSSFFLAWELGLSLGIGLGFWLVKDLYLKTPDVDLVILNPVYNELLYPAFGLTVVSLLMYNFLVHPWYMKHRNR</sequence>
<feature type="transmembrane region" description="Helical" evidence="4">
    <location>
        <begin position="216"/>
        <end position="239"/>
    </location>
</feature>
<keyword evidence="3 4" id="KW-0472">Membrane</keyword>
<evidence type="ECO:0000256" key="4">
    <source>
        <dbReference type="SAM" id="Phobius"/>
    </source>
</evidence>
<dbReference type="SUPFAM" id="SSF103473">
    <property type="entry name" value="MFS general substrate transporter"/>
    <property type="match status" value="1"/>
</dbReference>
<evidence type="ECO:0000313" key="5">
    <source>
        <dbReference type="EMBL" id="MQP14105.1"/>
    </source>
</evidence>
<accession>A0A6G1VKN0</accession>
<feature type="transmembrane region" description="Helical" evidence="4">
    <location>
        <begin position="273"/>
        <end position="291"/>
    </location>
</feature>
<name>A0A6G1VKN0_9BACT</name>
<feature type="transmembrane region" description="Helical" evidence="4">
    <location>
        <begin position="335"/>
        <end position="355"/>
    </location>
</feature>
<keyword evidence="2 4" id="KW-1133">Transmembrane helix</keyword>
<evidence type="ECO:0000313" key="6">
    <source>
        <dbReference type="Proteomes" id="UP000477980"/>
    </source>
</evidence>